<protein>
    <submittedName>
        <fullName evidence="6">N-6 DNA methylase</fullName>
    </submittedName>
</protein>
<reference evidence="6 7" key="1">
    <citation type="submission" date="2024-07" db="EMBL/GenBank/DDBJ databases">
        <title>Draft Genome Sequence of Ferrimicrobium acidiphilum Strain YE2023, Isolated from a Pulp of Bioleach Reactor.</title>
        <authorList>
            <person name="Elkina Y.A."/>
            <person name="Bulaeva A.G."/>
            <person name="Beletsky A.V."/>
            <person name="Mardanov A.V."/>
        </authorList>
    </citation>
    <scope>NUCLEOTIDE SEQUENCE [LARGE SCALE GENOMIC DNA]</scope>
    <source>
        <strain evidence="6 7">YE2023</strain>
    </source>
</reference>
<dbReference type="InterPro" id="IPR029063">
    <property type="entry name" value="SAM-dependent_MTases_sf"/>
</dbReference>
<dbReference type="PRINTS" id="PR00507">
    <property type="entry name" value="N12N6MTFRASE"/>
</dbReference>
<proteinExistence type="predicted"/>
<keyword evidence="2" id="KW-0808">Transferase</keyword>
<dbReference type="EMBL" id="JBFSHR010000009">
    <property type="protein sequence ID" value="MEX6429036.1"/>
    <property type="molecule type" value="Genomic_DNA"/>
</dbReference>
<dbReference type="Proteomes" id="UP001560267">
    <property type="component" value="Unassembled WGS sequence"/>
</dbReference>
<evidence type="ECO:0000256" key="2">
    <source>
        <dbReference type="ARBA" id="ARBA00022679"/>
    </source>
</evidence>
<dbReference type="RefSeq" id="WP_298385688.1">
    <property type="nucleotide sequence ID" value="NZ_JBFSHR010000009.1"/>
</dbReference>
<evidence type="ECO:0000313" key="7">
    <source>
        <dbReference type="Proteomes" id="UP001560267"/>
    </source>
</evidence>
<comment type="caution">
    <text evidence="6">The sequence shown here is derived from an EMBL/GenBank/DDBJ whole genome shotgun (WGS) entry which is preliminary data.</text>
</comment>
<gene>
    <name evidence="6" type="ORF">AB6A68_04200</name>
</gene>
<evidence type="ECO:0000256" key="3">
    <source>
        <dbReference type="ARBA" id="ARBA00022691"/>
    </source>
</evidence>
<organism evidence="6 7">
    <name type="scientific">Ferrimicrobium acidiphilum</name>
    <dbReference type="NCBI Taxonomy" id="121039"/>
    <lineage>
        <taxon>Bacteria</taxon>
        <taxon>Bacillati</taxon>
        <taxon>Actinomycetota</taxon>
        <taxon>Acidimicrobiia</taxon>
        <taxon>Acidimicrobiales</taxon>
        <taxon>Acidimicrobiaceae</taxon>
        <taxon>Ferrimicrobium</taxon>
    </lineage>
</organism>
<dbReference type="GO" id="GO:0032259">
    <property type="term" value="P:methylation"/>
    <property type="evidence" value="ECO:0007669"/>
    <property type="project" value="UniProtKB-KW"/>
</dbReference>
<sequence length="532" mass="57618">MAAKWLDPHHHHEVQTVVTKGPSSSGDALTQNLTSGDAVGLLQRANGMFFTPTSVAQSLLENFFRGRRYEIRRVLDLAAGAGSLLLAAARTFGGPLTLVGVEIDAAVAARCASELARQISPMHRVEIVCANGLDPQVNSRLMAEFNGFDLVFGNPPFLSPRLRSQRYLPVNGVDWGELRRLYPDIAGPTTDLSAYFVARAFAQLRVGGICAMIVPISFLSSEGAAKVRAVIEDQGEVLQVDRLPADSFVASVNTVCVWMQKRRDTSSTAELGWTSWGSWIAESPSLELVVRHRLVEVARVTAGFRDEFYQVARAVSEEPRVGEVAQLGDDDRCRVTRWHRVLTVGHLGWGEPRWGARAVKIGGQKFLRPVIARATLETMSPSIRGLLRPKLVVAPQKKIVAPWVDAGGTTIPLTPVVSVLPHQSAGSDLSRLAAAIGSPVAAAFLEQRCAGTALSASALKFSARDLGQLPLPSDQAAWSRAGRVWPPTDDASLSLYLGAMRGAYGIEGQSWGDLVRWWLARAGLNRRLRDGG</sequence>
<evidence type="ECO:0000256" key="4">
    <source>
        <dbReference type="ARBA" id="ARBA00022747"/>
    </source>
</evidence>
<dbReference type="InterPro" id="IPR003356">
    <property type="entry name" value="DNA_methylase_A-5"/>
</dbReference>
<evidence type="ECO:0000256" key="1">
    <source>
        <dbReference type="ARBA" id="ARBA00022603"/>
    </source>
</evidence>
<dbReference type="InterPro" id="IPR002052">
    <property type="entry name" value="DNA_methylase_N6_adenine_CS"/>
</dbReference>
<accession>A0ABV3Y0F4</accession>
<evidence type="ECO:0000259" key="5">
    <source>
        <dbReference type="Pfam" id="PF02384"/>
    </source>
</evidence>
<keyword evidence="4" id="KW-0680">Restriction system</keyword>
<feature type="domain" description="DNA methylase adenine-specific" evidence="5">
    <location>
        <begin position="45"/>
        <end position="264"/>
    </location>
</feature>
<name>A0ABV3Y0F4_9ACTN</name>
<dbReference type="InterPro" id="IPR050953">
    <property type="entry name" value="N4_N6_ade-DNA_methylase"/>
</dbReference>
<dbReference type="GO" id="GO:0008168">
    <property type="term" value="F:methyltransferase activity"/>
    <property type="evidence" value="ECO:0007669"/>
    <property type="project" value="UniProtKB-KW"/>
</dbReference>
<dbReference type="PANTHER" id="PTHR33841:SF5">
    <property type="entry name" value="DNA METHYLASE (MODIFICATION METHYLASE) (METHYLTRANSFERASE)-RELATED"/>
    <property type="match status" value="1"/>
</dbReference>
<dbReference type="PROSITE" id="PS00092">
    <property type="entry name" value="N6_MTASE"/>
    <property type="match status" value="1"/>
</dbReference>
<evidence type="ECO:0000313" key="6">
    <source>
        <dbReference type="EMBL" id="MEX6429036.1"/>
    </source>
</evidence>
<dbReference type="SUPFAM" id="SSF53335">
    <property type="entry name" value="S-adenosyl-L-methionine-dependent methyltransferases"/>
    <property type="match status" value="1"/>
</dbReference>
<keyword evidence="3" id="KW-0949">S-adenosyl-L-methionine</keyword>
<dbReference type="PANTHER" id="PTHR33841">
    <property type="entry name" value="DNA METHYLTRANSFERASE YEEA-RELATED"/>
    <property type="match status" value="1"/>
</dbReference>
<dbReference type="CDD" id="cd02440">
    <property type="entry name" value="AdoMet_MTases"/>
    <property type="match status" value="1"/>
</dbReference>
<keyword evidence="1 6" id="KW-0489">Methyltransferase</keyword>
<dbReference type="Pfam" id="PF02384">
    <property type="entry name" value="N6_Mtase"/>
    <property type="match status" value="1"/>
</dbReference>
<dbReference type="Gene3D" id="3.40.50.150">
    <property type="entry name" value="Vaccinia Virus protein VP39"/>
    <property type="match status" value="1"/>
</dbReference>
<keyword evidence="7" id="KW-1185">Reference proteome</keyword>